<feature type="region of interest" description="Disordered" evidence="2">
    <location>
        <begin position="1"/>
        <end position="20"/>
    </location>
</feature>
<evidence type="ECO:0000313" key="4">
    <source>
        <dbReference type="RefSeq" id="XP_039243662.1"/>
    </source>
</evidence>
<dbReference type="GeneID" id="113999129"/>
<dbReference type="Pfam" id="PF15388">
    <property type="entry name" value="FAM117"/>
    <property type="match status" value="1"/>
</dbReference>
<feature type="compositionally biased region" description="Basic and acidic residues" evidence="2">
    <location>
        <begin position="212"/>
        <end position="221"/>
    </location>
</feature>
<dbReference type="PANTHER" id="PTHR14972:SF7">
    <property type="entry name" value="PROTEIN FAM117A"/>
    <property type="match status" value="1"/>
</dbReference>
<evidence type="ECO:0000256" key="1">
    <source>
        <dbReference type="ARBA" id="ARBA00022553"/>
    </source>
</evidence>
<organism evidence="3 4">
    <name type="scientific">Pipra filicauda</name>
    <name type="common">Wire-tailed manakin</name>
    <dbReference type="NCBI Taxonomy" id="649802"/>
    <lineage>
        <taxon>Eukaryota</taxon>
        <taxon>Metazoa</taxon>
        <taxon>Chordata</taxon>
        <taxon>Craniata</taxon>
        <taxon>Vertebrata</taxon>
        <taxon>Euteleostomi</taxon>
        <taxon>Archelosauria</taxon>
        <taxon>Archosauria</taxon>
        <taxon>Dinosauria</taxon>
        <taxon>Saurischia</taxon>
        <taxon>Theropoda</taxon>
        <taxon>Coelurosauria</taxon>
        <taxon>Aves</taxon>
        <taxon>Neognathae</taxon>
        <taxon>Neoaves</taxon>
        <taxon>Telluraves</taxon>
        <taxon>Australaves</taxon>
        <taxon>Passeriformes</taxon>
        <taxon>Pipridae</taxon>
        <taxon>Pipra</taxon>
    </lineage>
</organism>
<feature type="region of interest" description="Disordered" evidence="2">
    <location>
        <begin position="212"/>
        <end position="309"/>
    </location>
</feature>
<feature type="compositionally biased region" description="Pro residues" evidence="2">
    <location>
        <begin position="333"/>
        <end position="346"/>
    </location>
</feature>
<keyword evidence="3" id="KW-1185">Reference proteome</keyword>
<dbReference type="InterPro" id="IPR026642">
    <property type="entry name" value="Glcci1/FAM117"/>
</dbReference>
<feature type="compositionally biased region" description="Low complexity" evidence="2">
    <location>
        <begin position="347"/>
        <end position="356"/>
    </location>
</feature>
<dbReference type="RefSeq" id="XP_039243662.1">
    <property type="nucleotide sequence ID" value="XM_039387728.1"/>
</dbReference>
<gene>
    <name evidence="4" type="primary">FAM117A</name>
</gene>
<evidence type="ECO:0000256" key="2">
    <source>
        <dbReference type="SAM" id="MobiDB-lite"/>
    </source>
</evidence>
<evidence type="ECO:0000313" key="3">
    <source>
        <dbReference type="Proteomes" id="UP000504627"/>
    </source>
</evidence>
<dbReference type="AlphaFoldDB" id="A0A7R5L268"/>
<name>A0A7R5L268_9PASS</name>
<feature type="compositionally biased region" description="Low complexity" evidence="2">
    <location>
        <begin position="1"/>
        <end position="11"/>
    </location>
</feature>
<keyword evidence="1" id="KW-0597">Phosphoprotein</keyword>
<feature type="compositionally biased region" description="Basic and acidic residues" evidence="2">
    <location>
        <begin position="123"/>
        <end position="132"/>
    </location>
</feature>
<dbReference type="PANTHER" id="PTHR14972">
    <property type="entry name" value="AGAP011572-PA"/>
    <property type="match status" value="1"/>
</dbReference>
<accession>A0A7R5L268</accession>
<proteinExistence type="predicted"/>
<feature type="region of interest" description="Disordered" evidence="2">
    <location>
        <begin position="106"/>
        <end position="174"/>
    </location>
</feature>
<dbReference type="CTD" id="81558"/>
<reference evidence="4" key="1">
    <citation type="submission" date="2025-08" db="UniProtKB">
        <authorList>
            <consortium name="RefSeq"/>
        </authorList>
    </citation>
    <scope>IDENTIFICATION</scope>
    <source>
        <tissue evidence="4">Muscle</tissue>
    </source>
</reference>
<feature type="compositionally biased region" description="Low complexity" evidence="2">
    <location>
        <begin position="229"/>
        <end position="269"/>
    </location>
</feature>
<dbReference type="Proteomes" id="UP000504627">
    <property type="component" value="Unplaced"/>
</dbReference>
<sequence length="530" mass="56569">MAGVGAAPSGRAGPGGLHPLRATVPFQLQQRRGDGARAASVPCAMALEQPGRSRRTCSLDPLLGSYLLGQWPRDRDTPPCTRDKATQPCDCPQPCECPEPCFSPQTPQSWPEAAAGPGSARGGSEHRREIAKLKQQLQRTKLSGRNGKEREKSCPFPGDHTLRGSLQDSPSGFPSPCPVLRLSPCLHRSLEGLNQELEEVFVREQGDEELLRILDVPDGHRAPAPAQPDPLDTPLDTPLALEPGSGSWNSLSLSPSPSLQSPGRPSEAQPEPKEKAAPAHPSLSSLPARTRTRFTSPPQAPPSAPFAWCSRSSRMWDSSSGASRLPLALARAPSPPASPPRPPRLPPGIASPGSAARPRRASCSRAPSWRESLGKGGTGTSGSSVPWRWDVAAPGIGNGGRIPPRMAETGKDNVPWIPRCRGARSWSLPSPKHFPGLDCPCSLGEEQRQIPAPLGMRGSWEDSGGASQHLLSLLGLGRRGWSCLWKCQAGIVPAQLWSLREGGRAADSWLCLPFPAPNLEPPWISWTLCG</sequence>
<protein>
    <submittedName>
        <fullName evidence="4">Protein FAM117A isoform X2</fullName>
    </submittedName>
</protein>
<feature type="region of interest" description="Disordered" evidence="2">
    <location>
        <begin position="330"/>
        <end position="387"/>
    </location>
</feature>